<accession>A0A382ZUH5</accession>
<dbReference type="AlphaFoldDB" id="A0A382ZUH5"/>
<evidence type="ECO:0000313" key="1">
    <source>
        <dbReference type="EMBL" id="SVD99122.1"/>
    </source>
</evidence>
<sequence length="55" mass="6212">MNGSSDSYECSIYGHAEIPIMIDENLSYEDTLTVLQTYLSGYDNVHDATHHCENN</sequence>
<gene>
    <name evidence="1" type="ORF">METZ01_LOCUS451976</name>
</gene>
<dbReference type="EMBL" id="UINC01186752">
    <property type="protein sequence ID" value="SVD99122.1"/>
    <property type="molecule type" value="Genomic_DNA"/>
</dbReference>
<feature type="non-terminal residue" evidence="1">
    <location>
        <position position="55"/>
    </location>
</feature>
<name>A0A382ZUH5_9ZZZZ</name>
<organism evidence="1">
    <name type="scientific">marine metagenome</name>
    <dbReference type="NCBI Taxonomy" id="408172"/>
    <lineage>
        <taxon>unclassified sequences</taxon>
        <taxon>metagenomes</taxon>
        <taxon>ecological metagenomes</taxon>
    </lineage>
</organism>
<protein>
    <submittedName>
        <fullName evidence="1">Uncharacterized protein</fullName>
    </submittedName>
</protein>
<reference evidence="1" key="1">
    <citation type="submission" date="2018-05" db="EMBL/GenBank/DDBJ databases">
        <authorList>
            <person name="Lanie J.A."/>
            <person name="Ng W.-L."/>
            <person name="Kazmierczak K.M."/>
            <person name="Andrzejewski T.M."/>
            <person name="Davidsen T.M."/>
            <person name="Wayne K.J."/>
            <person name="Tettelin H."/>
            <person name="Glass J.I."/>
            <person name="Rusch D."/>
            <person name="Podicherti R."/>
            <person name="Tsui H.-C.T."/>
            <person name="Winkler M.E."/>
        </authorList>
    </citation>
    <scope>NUCLEOTIDE SEQUENCE</scope>
</reference>
<proteinExistence type="predicted"/>